<organism evidence="1 2">
    <name type="scientific">Trichonephila clavata</name>
    <name type="common">Joro spider</name>
    <name type="synonym">Nephila clavata</name>
    <dbReference type="NCBI Taxonomy" id="2740835"/>
    <lineage>
        <taxon>Eukaryota</taxon>
        <taxon>Metazoa</taxon>
        <taxon>Ecdysozoa</taxon>
        <taxon>Arthropoda</taxon>
        <taxon>Chelicerata</taxon>
        <taxon>Arachnida</taxon>
        <taxon>Araneae</taxon>
        <taxon>Araneomorphae</taxon>
        <taxon>Entelegynae</taxon>
        <taxon>Araneoidea</taxon>
        <taxon>Nephilidae</taxon>
        <taxon>Trichonephila</taxon>
    </lineage>
</organism>
<evidence type="ECO:0000313" key="2">
    <source>
        <dbReference type="Proteomes" id="UP000887116"/>
    </source>
</evidence>
<dbReference type="InterPro" id="IPR008042">
    <property type="entry name" value="Retrotrans_Pao"/>
</dbReference>
<gene>
    <name evidence="1" type="primary">X975_00963</name>
    <name evidence="1" type="ORF">TNCT_594631</name>
</gene>
<protein>
    <submittedName>
        <fullName evidence="1">Uncharacterized protein</fullName>
    </submittedName>
</protein>
<dbReference type="OrthoDB" id="6430669at2759"/>
<sequence length="249" mass="29213">MNLRKWKTNLRELSQNWEESKFEKQTHNEAVPIKVLGLIWNTLTDEFKLDLSSLIDSLKNVKNTKRSVLRISSKLFDPIGYIAAFTIRIKILQEIWEGGFDWDEELGKYFRNKWKKGCKEVHSLVDLSIPRYHFKTHETNEEFNEYQIVIFCDASERAYGAIAFIRYKGNSDFHVNFVSSKAKEIEFTKNGELLATLIGARLLDTLRKVFKITNNYILFSDSTVALSWIRGYAKQWISLFPTGFMKFKI</sequence>
<accession>A0A8X6LJS4</accession>
<dbReference type="EMBL" id="BMAO01007064">
    <property type="protein sequence ID" value="GFR13361.1"/>
    <property type="molecule type" value="Genomic_DNA"/>
</dbReference>
<proteinExistence type="predicted"/>
<reference evidence="1" key="1">
    <citation type="submission" date="2020-07" db="EMBL/GenBank/DDBJ databases">
        <title>Multicomponent nature underlies the extraordinary mechanical properties of spider dragline silk.</title>
        <authorList>
            <person name="Kono N."/>
            <person name="Nakamura H."/>
            <person name="Mori M."/>
            <person name="Yoshida Y."/>
            <person name="Ohtoshi R."/>
            <person name="Malay A.D."/>
            <person name="Moran D.A.P."/>
            <person name="Tomita M."/>
            <person name="Numata K."/>
            <person name="Arakawa K."/>
        </authorList>
    </citation>
    <scope>NUCLEOTIDE SEQUENCE</scope>
</reference>
<dbReference type="PANTHER" id="PTHR47331">
    <property type="entry name" value="PHD-TYPE DOMAIN-CONTAINING PROTEIN"/>
    <property type="match status" value="1"/>
</dbReference>
<comment type="caution">
    <text evidence="1">The sequence shown here is derived from an EMBL/GenBank/DDBJ whole genome shotgun (WGS) entry which is preliminary data.</text>
</comment>
<dbReference type="AlphaFoldDB" id="A0A8X6LJS4"/>
<keyword evidence="2" id="KW-1185">Reference proteome</keyword>
<dbReference type="Proteomes" id="UP000887116">
    <property type="component" value="Unassembled WGS sequence"/>
</dbReference>
<dbReference type="Pfam" id="PF05380">
    <property type="entry name" value="Peptidase_A17"/>
    <property type="match status" value="1"/>
</dbReference>
<dbReference type="PANTHER" id="PTHR47331:SF5">
    <property type="entry name" value="RIBONUCLEASE H"/>
    <property type="match status" value="1"/>
</dbReference>
<name>A0A8X6LJS4_TRICU</name>
<evidence type="ECO:0000313" key="1">
    <source>
        <dbReference type="EMBL" id="GFR13361.1"/>
    </source>
</evidence>